<comment type="catalytic activity">
    <reaction evidence="8">
        <text>a 2'-deoxyribonucleoside 5'-triphosphate + H2O = a 2'-deoxyribonucleoside 5'-phosphate + diphosphate + H(+)</text>
        <dbReference type="Rhea" id="RHEA:44644"/>
        <dbReference type="ChEBI" id="CHEBI:15377"/>
        <dbReference type="ChEBI" id="CHEBI:15378"/>
        <dbReference type="ChEBI" id="CHEBI:33019"/>
        <dbReference type="ChEBI" id="CHEBI:61560"/>
        <dbReference type="ChEBI" id="CHEBI:65317"/>
        <dbReference type="EC" id="3.6.1.9"/>
    </reaction>
</comment>
<keyword evidence="4" id="KW-0479">Metal-binding</keyword>
<comment type="catalytic activity">
    <reaction evidence="9">
        <text>a ribonucleoside 5'-triphosphate + H2O = a ribonucleoside 5'-phosphate + diphosphate + H(+)</text>
        <dbReference type="Rhea" id="RHEA:23996"/>
        <dbReference type="ChEBI" id="CHEBI:15377"/>
        <dbReference type="ChEBI" id="CHEBI:15378"/>
        <dbReference type="ChEBI" id="CHEBI:33019"/>
        <dbReference type="ChEBI" id="CHEBI:58043"/>
        <dbReference type="ChEBI" id="CHEBI:61557"/>
        <dbReference type="EC" id="3.6.1.9"/>
    </reaction>
</comment>
<evidence type="ECO:0000256" key="10">
    <source>
        <dbReference type="ARBA" id="ARBA00038862"/>
    </source>
</evidence>
<dbReference type="Gene3D" id="3.90.79.10">
    <property type="entry name" value="Nucleoside Triphosphate Pyrophosphohydrolase"/>
    <property type="match status" value="1"/>
</dbReference>
<evidence type="ECO:0000256" key="5">
    <source>
        <dbReference type="ARBA" id="ARBA00022801"/>
    </source>
</evidence>
<evidence type="ECO:0000256" key="1">
    <source>
        <dbReference type="ARBA" id="ARBA00001936"/>
    </source>
</evidence>
<dbReference type="GO" id="GO:0006203">
    <property type="term" value="P:dGTP catabolic process"/>
    <property type="evidence" value="ECO:0000318"/>
    <property type="project" value="GO_Central"/>
</dbReference>
<dbReference type="Ensembl" id="ENSECAT00000010251.4">
    <property type="protein sequence ID" value="ENSECAP00000007894.3"/>
    <property type="gene ID" value="ENSECAG00000010019.4"/>
</dbReference>
<name>F7BQG1_HORSE</name>
<dbReference type="CDD" id="cd04678">
    <property type="entry name" value="NUDIX_MTH2_Nudt15"/>
    <property type="match status" value="1"/>
</dbReference>
<dbReference type="Bgee" id="ENSECAG00000010019">
    <property type="expression patterns" value="Expressed in gluteus medius and 22 other cell types or tissues"/>
</dbReference>
<organism evidence="20 21">
    <name type="scientific">Equus caballus</name>
    <name type="common">Horse</name>
    <dbReference type="NCBI Taxonomy" id="9796"/>
    <lineage>
        <taxon>Eukaryota</taxon>
        <taxon>Metazoa</taxon>
        <taxon>Chordata</taxon>
        <taxon>Craniata</taxon>
        <taxon>Vertebrata</taxon>
        <taxon>Euteleostomi</taxon>
        <taxon>Mammalia</taxon>
        <taxon>Eutheria</taxon>
        <taxon>Laurasiatheria</taxon>
        <taxon>Perissodactyla</taxon>
        <taxon>Equidae</taxon>
        <taxon>Equus</taxon>
    </lineage>
</organism>
<evidence type="ECO:0000256" key="9">
    <source>
        <dbReference type="ARBA" id="ARBA00036800"/>
    </source>
</evidence>
<keyword evidence="5" id="KW-0378">Hydrolase</keyword>
<dbReference type="PANTHER" id="PTHR16099:SF5">
    <property type="entry name" value="NUCLEOTIDE TRIPHOSPHATE DIPHOSPHATASE NUDT15"/>
    <property type="match status" value="1"/>
</dbReference>
<evidence type="ECO:0000256" key="17">
    <source>
        <dbReference type="ARBA" id="ARBA00080476"/>
    </source>
</evidence>
<dbReference type="GO" id="GO:0005829">
    <property type="term" value="C:cytosol"/>
    <property type="evidence" value="ECO:0000318"/>
    <property type="project" value="GO_Central"/>
</dbReference>
<dbReference type="AlphaFoldDB" id="F7BQG1"/>
<dbReference type="OMA" id="HFEASRN"/>
<comment type="subunit">
    <text evidence="13">Homodimer. Interacts with PCNA; interaction is disrupted in response to UV irradiation.</text>
</comment>
<comment type="function">
    <text evidence="12">May catalyze the hydrolysis of nucleoside triphosphates including dGTP, dTTP, dCTP, their oxidized forms like 8-oxo-dGTP and the prodrug thiopurine derivatives 6-thio-dGTP and 6-thio-GTP. Could also catalyze the hydrolysis of some nucleoside diphosphate derivatives. Hydrolyzes oxidized nucleosides triphosphates like 8-oxo-dGTP in vitro, but the specificity and efficiency towards these substrates are low. Therefore, the potential in vivo sanitizing role of this enzyme, that would consist in removing oxidatively damaged forms of nucleosides to prevent their incorporation into DNA, is unclear. Through the hydrolysis of thioguanosine triphosphates may participate in the catabolism of thiopurine drugs. May also have a role in DNA synthesis and cell cycle progression by stabilizing PCNA. Exhibits decapping activity towards dpCoA-capped RNAs in vitro.</text>
</comment>
<dbReference type="GO" id="GO:0042178">
    <property type="term" value="P:xenobiotic catabolic process"/>
    <property type="evidence" value="ECO:0007669"/>
    <property type="project" value="Ensembl"/>
</dbReference>
<feature type="domain" description="Nudix hydrolase" evidence="19">
    <location>
        <begin position="78"/>
        <end position="214"/>
    </location>
</feature>
<reference evidence="20" key="2">
    <citation type="submission" date="2025-08" db="UniProtKB">
        <authorList>
            <consortium name="Ensembl"/>
        </authorList>
    </citation>
    <scope>IDENTIFICATION</scope>
    <source>
        <strain evidence="20">Thoroughbred</strain>
    </source>
</reference>
<proteinExistence type="inferred from homology"/>
<dbReference type="GO" id="GO:0008413">
    <property type="term" value="F:8-oxo-7,8-dihydroguanosine triphosphate pyrophosphatase activity"/>
    <property type="evidence" value="ECO:0007669"/>
    <property type="project" value="Ensembl"/>
</dbReference>
<evidence type="ECO:0000256" key="3">
    <source>
        <dbReference type="ARBA" id="ARBA00005582"/>
    </source>
</evidence>
<dbReference type="GO" id="GO:0000302">
    <property type="term" value="P:response to reactive oxygen species"/>
    <property type="evidence" value="ECO:0007669"/>
    <property type="project" value="Ensembl"/>
</dbReference>
<dbReference type="PANTHER" id="PTHR16099">
    <property type="entry name" value="8-OXO-DGTP DIPHOSPHATES NUDT15"/>
    <property type="match status" value="1"/>
</dbReference>
<dbReference type="STRING" id="9796.ENSECAP00000007894"/>
<reference evidence="20" key="3">
    <citation type="submission" date="2025-09" db="UniProtKB">
        <authorList>
            <consortium name="Ensembl"/>
        </authorList>
    </citation>
    <scope>IDENTIFICATION</scope>
    <source>
        <strain evidence="20">Thoroughbred</strain>
    </source>
</reference>
<dbReference type="VGNC" id="VGNC:20943">
    <property type="gene designation" value="NUDT15"/>
</dbReference>
<evidence type="ECO:0000256" key="16">
    <source>
        <dbReference type="ARBA" id="ARBA00077398"/>
    </source>
</evidence>
<protein>
    <recommendedName>
        <fullName evidence="14">Nucleotide triphosphate diphosphatase NUDT15</fullName>
        <ecNumber evidence="10">3.6.1.9</ecNumber>
    </recommendedName>
    <alternativeName>
        <fullName evidence="15">MutT homolog 2</fullName>
    </alternativeName>
    <alternativeName>
        <fullName evidence="17">Nucleoside diphosphate-linked moiety X motif 15</fullName>
    </alternativeName>
    <alternativeName>
        <fullName evidence="16">Nucleoside diphosphate-linked to another moiety X hydrolase 15</fullName>
    </alternativeName>
</protein>
<evidence type="ECO:0000256" key="6">
    <source>
        <dbReference type="ARBA" id="ARBA00022842"/>
    </source>
</evidence>
<evidence type="ECO:0000256" key="14">
    <source>
        <dbReference type="ARBA" id="ARBA00070687"/>
    </source>
</evidence>
<accession>F7BQG1</accession>
<evidence type="ECO:0000259" key="19">
    <source>
        <dbReference type="PROSITE" id="PS51462"/>
    </source>
</evidence>
<evidence type="ECO:0000313" key="20">
    <source>
        <dbReference type="Ensembl" id="ENSECAP00000007894.3"/>
    </source>
</evidence>
<keyword evidence="21" id="KW-1185">Reference proteome</keyword>
<comment type="cofactor">
    <cofactor evidence="2">
        <name>Mg(2+)</name>
        <dbReference type="ChEBI" id="CHEBI:18420"/>
    </cofactor>
</comment>
<evidence type="ECO:0000256" key="7">
    <source>
        <dbReference type="ARBA" id="ARBA00023211"/>
    </source>
</evidence>
<evidence type="ECO:0000313" key="22">
    <source>
        <dbReference type="VGNC" id="VGNC:20943"/>
    </source>
</evidence>
<evidence type="ECO:0000256" key="2">
    <source>
        <dbReference type="ARBA" id="ARBA00001946"/>
    </source>
</evidence>
<dbReference type="FunCoup" id="F7BQG1">
    <property type="interactions" value="766"/>
</dbReference>
<dbReference type="Pfam" id="PF00293">
    <property type="entry name" value="NUDIX"/>
    <property type="match status" value="1"/>
</dbReference>
<evidence type="ECO:0000313" key="21">
    <source>
        <dbReference type="Proteomes" id="UP000002281"/>
    </source>
</evidence>
<evidence type="ECO:0000256" key="4">
    <source>
        <dbReference type="ARBA" id="ARBA00022723"/>
    </source>
</evidence>
<dbReference type="GO" id="GO:0042262">
    <property type="term" value="P:DNA protection"/>
    <property type="evidence" value="ECO:0007669"/>
    <property type="project" value="Ensembl"/>
</dbReference>
<comment type="catalytic activity">
    <reaction evidence="11">
        <text>a 5'-end CoA-ribonucleoside in mRNA + H2O = a 5'-end phospho-adenosine-phospho-ribonucleoside in mRNA + (R)-4'-phosphopantetheine + 2 H(+)</text>
        <dbReference type="Rhea" id="RHEA:67592"/>
        <dbReference type="Rhea" id="RHEA-COMP:15719"/>
        <dbReference type="Rhea" id="RHEA-COMP:17276"/>
        <dbReference type="ChEBI" id="CHEBI:15377"/>
        <dbReference type="ChEBI" id="CHEBI:15378"/>
        <dbReference type="ChEBI" id="CHEBI:61723"/>
        <dbReference type="ChEBI" id="CHEBI:144051"/>
        <dbReference type="ChEBI" id="CHEBI:172371"/>
    </reaction>
    <physiologicalReaction direction="left-to-right" evidence="11">
        <dbReference type="Rhea" id="RHEA:67593"/>
    </physiologicalReaction>
</comment>
<sequence length="236" mass="26056">MTRPPSGGNMTLPKLNPPGRQRQHARSFIRDQAAPPLISGARAGAAGDWRGPGAGRTPLPAAAAGSWRAMTASAAARGRRPGVGVGVVVTSSSHPRCVLLGKRKGSFGAGTFQLPGGHLEFGESWEECAQRETWEEAALHLKNVRFASVVNSFVEEENYHYVTILMKGEVDVTQDSEPKNVEPEKNESWEWVPWEEFPPLDQLFWALRCLKEQGYDPFKEDLNHLSLKWKQRSCPG</sequence>
<feature type="compositionally biased region" description="Low complexity" evidence="18">
    <location>
        <begin position="40"/>
        <end position="51"/>
    </location>
</feature>
<dbReference type="SUPFAM" id="SSF55811">
    <property type="entry name" value="Nudix"/>
    <property type="match status" value="1"/>
</dbReference>
<comment type="similarity">
    <text evidence="3">Belongs to the Nudix hydrolase family.</text>
</comment>
<dbReference type="InterPro" id="IPR015797">
    <property type="entry name" value="NUDIX_hydrolase-like_dom_sf"/>
</dbReference>
<dbReference type="GO" id="GO:0046872">
    <property type="term" value="F:metal ion binding"/>
    <property type="evidence" value="ECO:0007669"/>
    <property type="project" value="UniProtKB-KW"/>
</dbReference>
<dbReference type="EC" id="3.6.1.9" evidence="10"/>
<dbReference type="FunFam" id="3.90.79.10:FF:000034">
    <property type="entry name" value="Nucleotide triphosphate diphosphatase NUDT15"/>
    <property type="match status" value="1"/>
</dbReference>
<dbReference type="GO" id="GO:0000278">
    <property type="term" value="P:mitotic cell cycle"/>
    <property type="evidence" value="ECO:0007669"/>
    <property type="project" value="Ensembl"/>
</dbReference>
<dbReference type="GO" id="GO:0061136">
    <property type="term" value="P:regulation of proteasomal protein catabolic process"/>
    <property type="evidence" value="ECO:0007669"/>
    <property type="project" value="Ensembl"/>
</dbReference>
<evidence type="ECO:0000256" key="18">
    <source>
        <dbReference type="SAM" id="MobiDB-lite"/>
    </source>
</evidence>
<reference evidence="20 21" key="1">
    <citation type="journal article" date="2009" name="Science">
        <title>Genome sequence, comparative analysis, and population genetics of the domestic horse.</title>
        <authorList>
            <consortium name="Broad Institute Genome Sequencing Platform"/>
            <consortium name="Broad Institute Whole Genome Assembly Team"/>
            <person name="Wade C.M."/>
            <person name="Giulotto E."/>
            <person name="Sigurdsson S."/>
            <person name="Zoli M."/>
            <person name="Gnerre S."/>
            <person name="Imsland F."/>
            <person name="Lear T.L."/>
            <person name="Adelson D.L."/>
            <person name="Bailey E."/>
            <person name="Bellone R.R."/>
            <person name="Bloecker H."/>
            <person name="Distl O."/>
            <person name="Edgar R.C."/>
            <person name="Garber M."/>
            <person name="Leeb T."/>
            <person name="Mauceli E."/>
            <person name="MacLeod J.N."/>
            <person name="Penedo M.C.T."/>
            <person name="Raison J.M."/>
            <person name="Sharpe T."/>
            <person name="Vogel J."/>
            <person name="Andersson L."/>
            <person name="Antczak D.F."/>
            <person name="Biagi T."/>
            <person name="Binns M.M."/>
            <person name="Chowdhary B.P."/>
            <person name="Coleman S.J."/>
            <person name="Della Valle G."/>
            <person name="Fryc S."/>
            <person name="Guerin G."/>
            <person name="Hasegawa T."/>
            <person name="Hill E.W."/>
            <person name="Jurka J."/>
            <person name="Kiialainen A."/>
            <person name="Lindgren G."/>
            <person name="Liu J."/>
            <person name="Magnani E."/>
            <person name="Mickelson J.R."/>
            <person name="Murray J."/>
            <person name="Nergadze S.G."/>
            <person name="Onofrio R."/>
            <person name="Pedroni S."/>
            <person name="Piras M.F."/>
            <person name="Raudsepp T."/>
            <person name="Rocchi M."/>
            <person name="Roeed K.H."/>
            <person name="Ryder O.A."/>
            <person name="Searle S."/>
            <person name="Skow L."/>
            <person name="Swinburne J.E."/>
            <person name="Syvaenen A.C."/>
            <person name="Tozaki T."/>
            <person name="Valberg S.J."/>
            <person name="Vaudin M."/>
            <person name="White J.R."/>
            <person name="Zody M.C."/>
            <person name="Lander E.S."/>
            <person name="Lindblad-Toh K."/>
        </authorList>
    </citation>
    <scope>NUCLEOTIDE SEQUENCE [LARGE SCALE GENOMIC DNA]</scope>
    <source>
        <strain evidence="20 21">Thoroughbred</strain>
    </source>
</reference>
<dbReference type="PaxDb" id="9796-ENSECAP00000007894"/>
<keyword evidence="7" id="KW-0464">Manganese</keyword>
<dbReference type="HOGENOM" id="CLU_037162_9_2_1"/>
<evidence type="ECO:0000256" key="13">
    <source>
        <dbReference type="ARBA" id="ARBA00062087"/>
    </source>
</evidence>
<dbReference type="GO" id="GO:0035539">
    <property type="term" value="F:8-oxo-7,8-dihydrodeoxyguanosine triphosphate pyrophosphatase activity"/>
    <property type="evidence" value="ECO:0000318"/>
    <property type="project" value="GO_Central"/>
</dbReference>
<dbReference type="InterPro" id="IPR000086">
    <property type="entry name" value="NUDIX_hydrolase_dom"/>
</dbReference>
<dbReference type="GeneTree" id="ENSGT00390000003338"/>
<keyword evidence="6" id="KW-0460">Magnesium</keyword>
<gene>
    <name evidence="20 22" type="primary">NUDT15</name>
</gene>
<evidence type="ECO:0000256" key="12">
    <source>
        <dbReference type="ARBA" id="ARBA00055812"/>
    </source>
</evidence>
<evidence type="ECO:0000256" key="15">
    <source>
        <dbReference type="ARBA" id="ARBA00076736"/>
    </source>
</evidence>
<feature type="region of interest" description="Disordered" evidence="18">
    <location>
        <begin position="1"/>
        <end position="62"/>
    </location>
</feature>
<dbReference type="PROSITE" id="PS51462">
    <property type="entry name" value="NUDIX"/>
    <property type="match status" value="1"/>
</dbReference>
<dbReference type="InParanoid" id="F7BQG1"/>
<evidence type="ECO:0000256" key="11">
    <source>
        <dbReference type="ARBA" id="ARBA00048667"/>
    </source>
</evidence>
<comment type="cofactor">
    <cofactor evidence="1">
        <name>Mn(2+)</name>
        <dbReference type="ChEBI" id="CHEBI:29035"/>
    </cofactor>
</comment>
<evidence type="ECO:0000256" key="8">
    <source>
        <dbReference type="ARBA" id="ARBA00036546"/>
    </source>
</evidence>
<dbReference type="Proteomes" id="UP000002281">
    <property type="component" value="Chromosome 17"/>
</dbReference>